<keyword evidence="2" id="KW-1185">Reference proteome</keyword>
<reference evidence="1 2" key="1">
    <citation type="submission" date="2015-11" db="EMBL/GenBank/DDBJ databases">
        <title>Draft genome sequence of Agrobacterium sp. R89-1.</title>
        <authorList>
            <person name="Zahradnik J."/>
            <person name="Kyslikova E."/>
            <person name="Palyzova A."/>
            <person name="Kyslik P."/>
        </authorList>
    </citation>
    <scope>NUCLEOTIDE SEQUENCE [LARGE SCALE GENOMIC DNA]</scope>
    <source>
        <strain evidence="1 2">R89-1</strain>
    </source>
</reference>
<gene>
    <name evidence="1" type="ORF">ATO67_20790</name>
</gene>
<proteinExistence type="predicted"/>
<evidence type="ECO:0000313" key="1">
    <source>
        <dbReference type="EMBL" id="KXG87189.1"/>
    </source>
</evidence>
<dbReference type="EMBL" id="LNUW01000008">
    <property type="protein sequence ID" value="KXG87189.1"/>
    <property type="molecule type" value="Genomic_DNA"/>
</dbReference>
<dbReference type="AlphaFoldDB" id="A0A135P6Z3"/>
<protein>
    <submittedName>
        <fullName evidence="1">Uncharacterized protein</fullName>
    </submittedName>
</protein>
<dbReference type="STRING" id="2052828.ATO67_20790"/>
<sequence length="67" mass="7580">MGNLLEQVDLGRSNPGFMRDVRMASGIPILASWSVSLVEAVSWDAFLSLQGIEIKRRMLSERMHFQT</sequence>
<evidence type="ECO:0000313" key="2">
    <source>
        <dbReference type="Proteomes" id="UP000070498"/>
    </source>
</evidence>
<dbReference type="Proteomes" id="UP000070498">
    <property type="component" value="Unassembled WGS sequence"/>
</dbReference>
<organism evidence="1 2">
    <name type="scientific">Agrobacterium bohemicum</name>
    <dbReference type="NCBI Taxonomy" id="2052828"/>
    <lineage>
        <taxon>Bacteria</taxon>
        <taxon>Pseudomonadati</taxon>
        <taxon>Pseudomonadota</taxon>
        <taxon>Alphaproteobacteria</taxon>
        <taxon>Hyphomicrobiales</taxon>
        <taxon>Rhizobiaceae</taxon>
        <taxon>Rhizobium/Agrobacterium group</taxon>
        <taxon>Agrobacterium</taxon>
    </lineage>
</organism>
<accession>A0A135P6Z3</accession>
<name>A0A135P6Z3_9HYPH</name>
<comment type="caution">
    <text evidence="1">The sequence shown here is derived from an EMBL/GenBank/DDBJ whole genome shotgun (WGS) entry which is preliminary data.</text>
</comment>